<dbReference type="InterPro" id="IPR004875">
    <property type="entry name" value="DDE_SF_endonuclease_dom"/>
</dbReference>
<dbReference type="EMBL" id="CAJVPY010029288">
    <property type="protein sequence ID" value="CAG8793992.1"/>
    <property type="molecule type" value="Genomic_DNA"/>
</dbReference>
<sequence>ASKSNDLAKIQLASTFKASSMWIKYFLKHYNLALHRKTKISQKMLADLEQQLLNFQCQRWSKTKPPSSSGVIVFFHEKGWMNEPDMLAWTDSYIEGCSGGQKNEPSLLVFDSFKAHLTDAVKAKLHENNNDLVVIPSGLTSVCQLLDVSINQSFKVALCHYWHKWMAKGGSGKTKKGNLKRAELHIICEWVLSAWAGIDPEIIRHAFRKCSISNTMDRSEDDEIYCDEILSNESEEICQDKPCHISDEQNITIIDSSDEEDCDAIIDKDNNHDAIIDEEEGHDITIVENEEVLVFTIDKQ</sequence>
<dbReference type="Pfam" id="PF03184">
    <property type="entry name" value="DDE_1"/>
    <property type="match status" value="1"/>
</dbReference>
<evidence type="ECO:0000259" key="1">
    <source>
        <dbReference type="Pfam" id="PF03184"/>
    </source>
</evidence>
<name>A0A9N9JSV3_9GLOM</name>
<feature type="domain" description="DDE-1" evidence="1">
    <location>
        <begin position="63"/>
        <end position="207"/>
    </location>
</feature>
<feature type="non-terminal residue" evidence="2">
    <location>
        <position position="1"/>
    </location>
</feature>
<dbReference type="AlphaFoldDB" id="A0A9N9JSV3"/>
<keyword evidence="3" id="KW-1185">Reference proteome</keyword>
<dbReference type="Proteomes" id="UP000789405">
    <property type="component" value="Unassembled WGS sequence"/>
</dbReference>
<protein>
    <submittedName>
        <fullName evidence="2">19762_t:CDS:1</fullName>
    </submittedName>
</protein>
<dbReference type="GO" id="GO:0003676">
    <property type="term" value="F:nucleic acid binding"/>
    <property type="evidence" value="ECO:0007669"/>
    <property type="project" value="InterPro"/>
</dbReference>
<comment type="caution">
    <text evidence="2">The sequence shown here is derived from an EMBL/GenBank/DDBJ whole genome shotgun (WGS) entry which is preliminary data.</text>
</comment>
<accession>A0A9N9JSV3</accession>
<reference evidence="2" key="1">
    <citation type="submission" date="2021-06" db="EMBL/GenBank/DDBJ databases">
        <authorList>
            <person name="Kallberg Y."/>
            <person name="Tangrot J."/>
            <person name="Rosling A."/>
        </authorList>
    </citation>
    <scope>NUCLEOTIDE SEQUENCE</scope>
    <source>
        <strain evidence="2">MA453B</strain>
    </source>
</reference>
<proteinExistence type="predicted"/>
<organism evidence="2 3">
    <name type="scientific">Dentiscutata erythropus</name>
    <dbReference type="NCBI Taxonomy" id="1348616"/>
    <lineage>
        <taxon>Eukaryota</taxon>
        <taxon>Fungi</taxon>
        <taxon>Fungi incertae sedis</taxon>
        <taxon>Mucoromycota</taxon>
        <taxon>Glomeromycotina</taxon>
        <taxon>Glomeromycetes</taxon>
        <taxon>Diversisporales</taxon>
        <taxon>Gigasporaceae</taxon>
        <taxon>Dentiscutata</taxon>
    </lineage>
</organism>
<gene>
    <name evidence="2" type="ORF">DERYTH_LOCUS21981</name>
</gene>
<evidence type="ECO:0000313" key="2">
    <source>
        <dbReference type="EMBL" id="CAG8793992.1"/>
    </source>
</evidence>
<evidence type="ECO:0000313" key="3">
    <source>
        <dbReference type="Proteomes" id="UP000789405"/>
    </source>
</evidence>
<dbReference type="OrthoDB" id="2444517at2759"/>